<evidence type="ECO:0000256" key="1">
    <source>
        <dbReference type="SAM" id="Phobius"/>
    </source>
</evidence>
<keyword evidence="1" id="KW-1133">Transmembrane helix</keyword>
<feature type="transmembrane region" description="Helical" evidence="1">
    <location>
        <begin position="46"/>
        <end position="63"/>
    </location>
</feature>
<proteinExistence type="predicted"/>
<accession>A0A6C0IM45</accession>
<keyword evidence="1" id="KW-0812">Transmembrane</keyword>
<evidence type="ECO:0000313" key="2">
    <source>
        <dbReference type="EMBL" id="QHT92957.1"/>
    </source>
</evidence>
<feature type="transmembrane region" description="Helical" evidence="1">
    <location>
        <begin position="6"/>
        <end position="25"/>
    </location>
</feature>
<organism evidence="2">
    <name type="scientific">viral metagenome</name>
    <dbReference type="NCBI Taxonomy" id="1070528"/>
    <lineage>
        <taxon>unclassified sequences</taxon>
        <taxon>metagenomes</taxon>
        <taxon>organismal metagenomes</taxon>
    </lineage>
</organism>
<feature type="transmembrane region" description="Helical" evidence="1">
    <location>
        <begin position="83"/>
        <end position="101"/>
    </location>
</feature>
<dbReference type="AlphaFoldDB" id="A0A6C0IM45"/>
<keyword evidence="1" id="KW-0472">Membrane</keyword>
<protein>
    <submittedName>
        <fullName evidence="2">Uncharacterized protein</fullName>
    </submittedName>
</protein>
<reference evidence="2" key="1">
    <citation type="journal article" date="2020" name="Nature">
        <title>Giant virus diversity and host interactions through global metagenomics.</title>
        <authorList>
            <person name="Schulz F."/>
            <person name="Roux S."/>
            <person name="Paez-Espino D."/>
            <person name="Jungbluth S."/>
            <person name="Walsh D.A."/>
            <person name="Denef V.J."/>
            <person name="McMahon K.D."/>
            <person name="Konstantinidis K.T."/>
            <person name="Eloe-Fadrosh E.A."/>
            <person name="Kyrpides N.C."/>
            <person name="Woyke T."/>
        </authorList>
    </citation>
    <scope>NUCLEOTIDE SEQUENCE</scope>
    <source>
        <strain evidence="2">GVMAG-M-3300023184-89</strain>
    </source>
</reference>
<name>A0A6C0IM45_9ZZZZ</name>
<dbReference type="EMBL" id="MN740198">
    <property type="protein sequence ID" value="QHT92957.1"/>
    <property type="molecule type" value="Genomic_DNA"/>
</dbReference>
<sequence>MNIVLLSLFSTIIFGIIDAVFFLFFEETAQNKIKKLTHVSMNIAEIVTGSLSAAAAIFVAANVEISLEEEMYLIHHPLLDVSGILLGTLVVVLTYVFYIRYIRKTLLSAKKVY</sequence>